<dbReference type="CDD" id="cd00338">
    <property type="entry name" value="Ser_Recombinase"/>
    <property type="match status" value="1"/>
</dbReference>
<dbReference type="EMBL" id="CP040908">
    <property type="protein sequence ID" value="QLL57547.1"/>
    <property type="molecule type" value="Genomic_DNA"/>
</dbReference>
<dbReference type="Pfam" id="PF13408">
    <property type="entry name" value="Zn_ribbon_recom"/>
    <property type="match status" value="1"/>
</dbReference>
<organism evidence="8 9">
    <name type="scientific">Empedobacter falsenii</name>
    <dbReference type="NCBI Taxonomy" id="343874"/>
    <lineage>
        <taxon>Bacteria</taxon>
        <taxon>Pseudomonadati</taxon>
        <taxon>Bacteroidota</taxon>
        <taxon>Flavobacteriia</taxon>
        <taxon>Flavobacteriales</taxon>
        <taxon>Weeksellaceae</taxon>
        <taxon>Empedobacter</taxon>
    </lineage>
</organism>
<dbReference type="SUPFAM" id="SSF53041">
    <property type="entry name" value="Resolvase-like"/>
    <property type="match status" value="1"/>
</dbReference>
<dbReference type="InterPro" id="IPR006118">
    <property type="entry name" value="Recombinase_CS"/>
</dbReference>
<feature type="domain" description="Recombinase" evidence="7">
    <location>
        <begin position="163"/>
        <end position="273"/>
    </location>
</feature>
<protein>
    <submittedName>
        <fullName evidence="8">Recombinase family protein</fullName>
    </submittedName>
</protein>
<evidence type="ECO:0000259" key="7">
    <source>
        <dbReference type="PROSITE" id="PS51737"/>
    </source>
</evidence>
<dbReference type="KEGG" id="efal:FH779_05405"/>
<keyword evidence="9" id="KW-1185">Reference proteome</keyword>
<keyword evidence="1" id="KW-0229">DNA integration</keyword>
<evidence type="ECO:0000313" key="8">
    <source>
        <dbReference type="EMBL" id="QLL57547.1"/>
    </source>
</evidence>
<dbReference type="InterPro" id="IPR025827">
    <property type="entry name" value="Zn_ribbon_recom_dom"/>
</dbReference>
<evidence type="ECO:0000256" key="4">
    <source>
        <dbReference type="PIRSR" id="PIRSR606118-50"/>
    </source>
</evidence>
<name>A0A7H9DQV7_9FLAO</name>
<reference evidence="8 9" key="1">
    <citation type="submission" date="2019-06" db="EMBL/GenBank/DDBJ databases">
        <title>Emergence of pandrug resistant Empedobacter falsenii in China.</title>
        <authorList>
            <person name="Dong N."/>
            <person name="Chen S."/>
            <person name="Zhang R."/>
        </authorList>
    </citation>
    <scope>NUCLEOTIDE SEQUENCE [LARGE SCALE GENOMIC DNA]</scope>
    <source>
        <strain evidence="8 9">1681-1</strain>
    </source>
</reference>
<feature type="domain" description="Resolvase/invertase-type recombinase catalytic" evidence="6">
    <location>
        <begin position="8"/>
        <end position="156"/>
    </location>
</feature>
<dbReference type="GeneID" id="78400882"/>
<proteinExistence type="predicted"/>
<gene>
    <name evidence="8" type="ORF">FH779_05405</name>
</gene>
<dbReference type="GO" id="GO:0000150">
    <property type="term" value="F:DNA strand exchange activity"/>
    <property type="evidence" value="ECO:0007669"/>
    <property type="project" value="InterPro"/>
</dbReference>
<evidence type="ECO:0000256" key="3">
    <source>
        <dbReference type="ARBA" id="ARBA00023172"/>
    </source>
</evidence>
<dbReference type="GO" id="GO:0015074">
    <property type="term" value="P:DNA integration"/>
    <property type="evidence" value="ECO:0007669"/>
    <property type="project" value="UniProtKB-KW"/>
</dbReference>
<dbReference type="PANTHER" id="PTHR30461">
    <property type="entry name" value="DNA-INVERTASE FROM LAMBDOID PROPHAGE"/>
    <property type="match status" value="1"/>
</dbReference>
<dbReference type="GO" id="GO:0003677">
    <property type="term" value="F:DNA binding"/>
    <property type="evidence" value="ECO:0007669"/>
    <property type="project" value="UniProtKB-KW"/>
</dbReference>
<evidence type="ECO:0000256" key="5">
    <source>
        <dbReference type="PROSITE-ProRule" id="PRU10137"/>
    </source>
</evidence>
<dbReference type="SMART" id="SM00857">
    <property type="entry name" value="Resolvase"/>
    <property type="match status" value="1"/>
</dbReference>
<evidence type="ECO:0000256" key="2">
    <source>
        <dbReference type="ARBA" id="ARBA00023125"/>
    </source>
</evidence>
<dbReference type="Gene3D" id="3.40.50.1390">
    <property type="entry name" value="Resolvase, N-terminal catalytic domain"/>
    <property type="match status" value="1"/>
</dbReference>
<evidence type="ECO:0000313" key="9">
    <source>
        <dbReference type="Proteomes" id="UP000510643"/>
    </source>
</evidence>
<dbReference type="OrthoDB" id="9815006at2"/>
<dbReference type="RefSeq" id="WP_052217447.1">
    <property type="nucleotide sequence ID" value="NZ_CP040908.1"/>
</dbReference>
<dbReference type="Pfam" id="PF00239">
    <property type="entry name" value="Resolvase"/>
    <property type="match status" value="1"/>
</dbReference>
<sequence>MRVSREPIADIYVRVSTDEQADKGYSQRNQEEMLRKYCESHSIEIRHVIYEDHSAKTFNRPEWKKLIANLKKNKNRIDLILFTKWDRFSRNAGDAYQMINQLRDLNVEPQAIEQPLDLSIPENKMMLAFYLAAPEVENDRRALNVFYGMRRAKKEGRYMGLAPVGYKNKIDEAGTKYITPKEPDASTLRWSFEQLAKGTYNTEQIWKKAKEKGLKCSKNAFWQVIRNPLYCGKIFIPTFKNEESYFVQGQHEAILSEELFEQVQDILDGRGRKYRLKIETRNEFPLRGFLICPECGKLLTASRSKGRNKYYNYYHCYKGCSMRIGAEQLTELLENELRRYVPSKEVLEVYRDILVESYLEQTRDIQTSKKQISVQLKDLEKRVSHIRDLLATDKIDASEYHEIKNQYSTSIDQLNKKFQEVCGRIPDIDELLKNDIAEFLKLDKVLEQSSSEDFRGFLSLIFPEKLLFDGISFSKSKFCTAVQIGYSYI</sequence>
<keyword evidence="3" id="KW-0233">DNA recombination</keyword>
<dbReference type="AlphaFoldDB" id="A0A7H9DQV7"/>
<dbReference type="PANTHER" id="PTHR30461:SF23">
    <property type="entry name" value="DNA RECOMBINASE-RELATED"/>
    <property type="match status" value="1"/>
</dbReference>
<dbReference type="PROSITE" id="PS51737">
    <property type="entry name" value="RECOMBINASE_DNA_BIND"/>
    <property type="match status" value="1"/>
</dbReference>
<evidence type="ECO:0000256" key="1">
    <source>
        <dbReference type="ARBA" id="ARBA00022908"/>
    </source>
</evidence>
<dbReference type="Gene3D" id="3.90.1750.20">
    <property type="entry name" value="Putative Large Serine Recombinase, Chain B, Domain 2"/>
    <property type="match status" value="1"/>
</dbReference>
<dbReference type="InterPro" id="IPR050639">
    <property type="entry name" value="SSR_resolvase"/>
</dbReference>
<keyword evidence="2" id="KW-0238">DNA-binding</keyword>
<dbReference type="Pfam" id="PF07508">
    <property type="entry name" value="Recombinase"/>
    <property type="match status" value="1"/>
</dbReference>
<dbReference type="PROSITE" id="PS00397">
    <property type="entry name" value="RECOMBINASES_1"/>
    <property type="match status" value="1"/>
</dbReference>
<evidence type="ECO:0000259" key="6">
    <source>
        <dbReference type="PROSITE" id="PS51736"/>
    </source>
</evidence>
<dbReference type="InterPro" id="IPR006119">
    <property type="entry name" value="Resolv_N"/>
</dbReference>
<dbReference type="PROSITE" id="PS51736">
    <property type="entry name" value="RECOMBINASES_3"/>
    <property type="match status" value="1"/>
</dbReference>
<dbReference type="InterPro" id="IPR036162">
    <property type="entry name" value="Resolvase-like_N_sf"/>
</dbReference>
<dbReference type="Proteomes" id="UP000510643">
    <property type="component" value="Chromosome"/>
</dbReference>
<accession>A0A7H9DQV7</accession>
<feature type="active site" description="O-(5'-phospho-DNA)-serine intermediate" evidence="4 5">
    <location>
        <position position="16"/>
    </location>
</feature>
<dbReference type="InterPro" id="IPR011109">
    <property type="entry name" value="DNA_bind_recombinase_dom"/>
</dbReference>
<dbReference type="InterPro" id="IPR038109">
    <property type="entry name" value="DNA_bind_recomb_sf"/>
</dbReference>